<dbReference type="Pfam" id="PF17244">
    <property type="entry name" value="CDC24_OB3"/>
    <property type="match status" value="1"/>
</dbReference>
<evidence type="ECO:0000313" key="5">
    <source>
        <dbReference type="Proteomes" id="UP000015453"/>
    </source>
</evidence>
<protein>
    <recommendedName>
        <fullName evidence="6">Cell division control protein 24 OB domain-containing protein</fullName>
    </recommendedName>
</protein>
<evidence type="ECO:0000313" key="4">
    <source>
        <dbReference type="EMBL" id="EPS69125.1"/>
    </source>
</evidence>
<dbReference type="OrthoDB" id="10265890at2759"/>
<dbReference type="Pfam" id="PF17245">
    <property type="entry name" value="CDC24_OB2"/>
    <property type="match status" value="1"/>
</dbReference>
<evidence type="ECO:0000259" key="2">
    <source>
        <dbReference type="Pfam" id="PF17245"/>
    </source>
</evidence>
<feature type="domain" description="Cell division control protein 24 OB" evidence="3">
    <location>
        <begin position="7"/>
        <end position="126"/>
    </location>
</feature>
<dbReference type="EMBL" id="AUSU01002281">
    <property type="protein sequence ID" value="EPS69125.1"/>
    <property type="molecule type" value="Genomic_DNA"/>
</dbReference>
<dbReference type="Proteomes" id="UP000015453">
    <property type="component" value="Unassembled WGS sequence"/>
</dbReference>
<name>S8CQT1_9LAMI</name>
<keyword evidence="5" id="KW-1185">Reference proteome</keyword>
<comment type="caution">
    <text evidence="4">The sequence shown here is derived from an EMBL/GenBank/DDBJ whole genome shotgun (WGS) entry which is preliminary data.</text>
</comment>
<dbReference type="PANTHER" id="PTHR36033">
    <property type="entry name" value="NUCLEIC ACID-BINDING PROTEINS SUPERFAMILY"/>
    <property type="match status" value="1"/>
</dbReference>
<proteinExistence type="predicted"/>
<feature type="non-terminal residue" evidence="4">
    <location>
        <position position="539"/>
    </location>
</feature>
<feature type="non-terminal residue" evidence="4">
    <location>
        <position position="1"/>
    </location>
</feature>
<gene>
    <name evidence="4" type="ORF">M569_05638</name>
</gene>
<dbReference type="InterPro" id="IPR035203">
    <property type="entry name" value="Cdc24_OB3"/>
</dbReference>
<reference evidence="4 5" key="1">
    <citation type="journal article" date="2013" name="BMC Genomics">
        <title>The miniature genome of a carnivorous plant Genlisea aurea contains a low number of genes and short non-coding sequences.</title>
        <authorList>
            <person name="Leushkin E.V."/>
            <person name="Sutormin R.A."/>
            <person name="Nabieva E.R."/>
            <person name="Penin A.A."/>
            <person name="Kondrashov A.S."/>
            <person name="Logacheva M.D."/>
        </authorList>
    </citation>
    <scope>NUCLEOTIDE SEQUENCE [LARGE SCALE GENOMIC DNA]</scope>
</reference>
<dbReference type="Pfam" id="PF17246">
    <property type="entry name" value="CDC24_OB1"/>
    <property type="match status" value="1"/>
</dbReference>
<dbReference type="AlphaFoldDB" id="S8CQT1"/>
<dbReference type="PANTHER" id="PTHR36033:SF1">
    <property type="entry name" value="NUCLEIC ACID-BINDING PROTEINS SUPERFAMILY"/>
    <property type="match status" value="1"/>
</dbReference>
<sequence length="539" mass="59218">EEQDSLLKFIDYSKSILCSDEVHLCEDLCSPSWSWIANRILRTCATYSSGVTPAILLSELAQAWTEKNRSGAPRKQSDWISISNRKRRRAKLVNTVTIDSIYEKKFLSLSGVIEAVIVEAYTLPGTDIRMLSLGDIWSSNTIDLYLHRRFYDIADPCNGVLKKGREVLLTGCYLRVTTGSSGCIRLLPTEHFVILLDEDEDDDAMLLGAQFCSDSFSSISLETVDGGASYSLYARIENIGPVELLGKNGSLQRKQITLVDNDGSRLKFLLWGDQLLIANLLSEGSMLAIDRPFISTSPETCDEVCLEYGSATELYAVPLTLHKEQVRGSRLFGCSNNTSEGRAVHPRVELPRDSTGSIDFSDYVFRCYVADVRDKMCSISLYGVVEDMRASLGGFSIKIGDISGSIWVALHLVGSWSLGRLDVGHTIFISGLSSSLGPDNKVHLSWYENSRPSPSSSSSSTLFDVSCLPALLNSPCLYGLLSLSEISDDDKIIGTKVCRVWVDGIDYGGVETGFVHSPCGRFVGTSEDDSAAEEECTFC</sequence>
<dbReference type="InterPro" id="IPR035201">
    <property type="entry name" value="Cdc24_OB1"/>
</dbReference>
<feature type="domain" description="Cell division control protein 24 OB" evidence="1">
    <location>
        <begin position="371"/>
        <end position="539"/>
    </location>
</feature>
<evidence type="ECO:0000259" key="1">
    <source>
        <dbReference type="Pfam" id="PF17244"/>
    </source>
</evidence>
<evidence type="ECO:0000259" key="3">
    <source>
        <dbReference type="Pfam" id="PF17246"/>
    </source>
</evidence>
<organism evidence="4 5">
    <name type="scientific">Genlisea aurea</name>
    <dbReference type="NCBI Taxonomy" id="192259"/>
    <lineage>
        <taxon>Eukaryota</taxon>
        <taxon>Viridiplantae</taxon>
        <taxon>Streptophyta</taxon>
        <taxon>Embryophyta</taxon>
        <taxon>Tracheophyta</taxon>
        <taxon>Spermatophyta</taxon>
        <taxon>Magnoliopsida</taxon>
        <taxon>eudicotyledons</taxon>
        <taxon>Gunneridae</taxon>
        <taxon>Pentapetalae</taxon>
        <taxon>asterids</taxon>
        <taxon>lamiids</taxon>
        <taxon>Lamiales</taxon>
        <taxon>Lentibulariaceae</taxon>
        <taxon>Genlisea</taxon>
    </lineage>
</organism>
<accession>S8CQT1</accession>
<dbReference type="InterPro" id="IPR035200">
    <property type="entry name" value="Cdc24_OB2"/>
</dbReference>
<evidence type="ECO:0008006" key="6">
    <source>
        <dbReference type="Google" id="ProtNLM"/>
    </source>
</evidence>
<feature type="domain" description="Cell division control protein 24 OB" evidence="2">
    <location>
        <begin position="133"/>
        <end position="262"/>
    </location>
</feature>